<dbReference type="NCBIfam" id="TIGR01725">
    <property type="entry name" value="phge_HK97_gp10"/>
    <property type="match status" value="1"/>
</dbReference>
<dbReference type="Proteomes" id="UP000001365">
    <property type="component" value="Chromosome"/>
</dbReference>
<dbReference type="AlphaFoldDB" id="C0M6U3"/>
<organism evidence="1 2">
    <name type="scientific">Streptococcus equi subsp. equi (strain 4047)</name>
    <dbReference type="NCBI Taxonomy" id="553482"/>
    <lineage>
        <taxon>Bacteria</taxon>
        <taxon>Bacillati</taxon>
        <taxon>Bacillota</taxon>
        <taxon>Bacilli</taxon>
        <taxon>Lactobacillales</taxon>
        <taxon>Streptococcaceae</taxon>
        <taxon>Streptococcus</taxon>
    </lineage>
</organism>
<dbReference type="KEGG" id="seu:SEQ_1745"/>
<proteinExistence type="predicted"/>
<dbReference type="Pfam" id="PF04883">
    <property type="entry name" value="HK97-gp10_like"/>
    <property type="match status" value="1"/>
</dbReference>
<protein>
    <submittedName>
        <fullName evidence="1">Hypothetical phage protein</fullName>
    </submittedName>
</protein>
<sequence length="121" mass="13472">MILFVADISLKVVGTTGLKNKLELIAKKEAVKKIVRDNGKQLHRKMVQKAVFTKGHSTGATRISITMQIGDDGFSVTVKPGTHYAGYLEKGTRFMSKQPFVLPALKEQKVKFRKDLEALVK</sequence>
<dbReference type="HOGENOM" id="CLU_127674_4_0_9"/>
<reference evidence="1 2" key="1">
    <citation type="journal article" date="2009" name="PLoS Pathog.">
        <title>Genomic evidence for the evolution of Streptococcus equi: host restriction, increased virulence, and genetic exchange with human pathogens.</title>
        <authorList>
            <person name="Holden M.T.G."/>
            <person name="Heather Z."/>
            <person name="Paillot R."/>
            <person name="Steward K.F."/>
            <person name="Webb K."/>
            <person name="Ainslie F."/>
            <person name="Jourdan T."/>
            <person name="Bason N.C."/>
            <person name="Holroyd N.E."/>
            <person name="Mungall K."/>
            <person name="Quail M.A."/>
            <person name="Sanders M."/>
            <person name="Simmonds M."/>
            <person name="Willey D."/>
            <person name="Brooks K."/>
            <person name="Aanensen D.M."/>
            <person name="Spratt B.G."/>
            <person name="Jolley K.A."/>
            <person name="Maiden M.C.J."/>
            <person name="Kehoe M."/>
            <person name="Chanter N."/>
            <person name="Bentley S.D."/>
            <person name="Robinson C."/>
            <person name="Maskell D.J."/>
            <person name="Parkhill J."/>
            <person name="Waller A.S."/>
        </authorList>
    </citation>
    <scope>NUCLEOTIDE SEQUENCE [LARGE SCALE GENOMIC DNA]</scope>
    <source>
        <strain evidence="1 2">4047</strain>
    </source>
</reference>
<dbReference type="InterPro" id="IPR010064">
    <property type="entry name" value="HK97-gp10_tail"/>
</dbReference>
<evidence type="ECO:0000313" key="1">
    <source>
        <dbReference type="EMBL" id="CAW94834.1"/>
    </source>
</evidence>
<name>C0M6U3_STRE4</name>
<evidence type="ECO:0000313" key="2">
    <source>
        <dbReference type="Proteomes" id="UP000001365"/>
    </source>
</evidence>
<dbReference type="EMBL" id="FM204883">
    <property type="protein sequence ID" value="CAW94834.1"/>
    <property type="molecule type" value="Genomic_DNA"/>
</dbReference>
<accession>C0M6U3</accession>
<dbReference type="OrthoDB" id="886754at2"/>
<gene>
    <name evidence="1" type="ordered locus">SEQ_1745</name>
</gene>
<dbReference type="RefSeq" id="WP_012679971.1">
    <property type="nucleotide sequence ID" value="NC_012471.1"/>
</dbReference>